<dbReference type="Gene3D" id="3.40.50.720">
    <property type="entry name" value="NAD(P)-binding Rossmann-like Domain"/>
    <property type="match status" value="1"/>
</dbReference>
<keyword evidence="5" id="KW-0521">NADP</keyword>
<dbReference type="PANTHER" id="PTHR44154">
    <property type="entry name" value="QUINONE OXIDOREDUCTASE"/>
    <property type="match status" value="1"/>
</dbReference>
<dbReference type="PROSITE" id="PS01162">
    <property type="entry name" value="QOR_ZETA_CRYSTAL"/>
    <property type="match status" value="1"/>
</dbReference>
<dbReference type="FunFam" id="3.40.50.720:FF:000244">
    <property type="entry name" value="quinone oxidoreductase"/>
    <property type="match status" value="1"/>
</dbReference>
<dbReference type="InterPro" id="IPR036291">
    <property type="entry name" value="NAD(P)-bd_dom_sf"/>
</dbReference>
<evidence type="ECO:0000256" key="6">
    <source>
        <dbReference type="ARBA" id="ARBA00022884"/>
    </source>
</evidence>
<protein>
    <submittedName>
        <fullName evidence="9">Crystallin, zeta (quinone reductase)</fullName>
    </submittedName>
</protein>
<dbReference type="InterPro" id="IPR011032">
    <property type="entry name" value="GroES-like_sf"/>
</dbReference>
<comment type="subunit">
    <text evidence="3">Homotetramer.</text>
</comment>
<name>A0A3B3SC05_9TELE</name>
<dbReference type="Ensembl" id="ENSPKIT00000008778.1">
    <property type="protein sequence ID" value="ENSPKIP00000028003.1"/>
    <property type="gene ID" value="ENSPKIG00000009817.1"/>
</dbReference>
<dbReference type="OrthoDB" id="3941538at2759"/>
<proteinExistence type="inferred from homology"/>
<feature type="domain" description="Enoyl reductase (ER)" evidence="8">
    <location>
        <begin position="16"/>
        <end position="326"/>
    </location>
</feature>
<dbReference type="CDD" id="cd08253">
    <property type="entry name" value="zeta_crystallin"/>
    <property type="match status" value="1"/>
</dbReference>
<evidence type="ECO:0000256" key="1">
    <source>
        <dbReference type="ARBA" id="ARBA00004496"/>
    </source>
</evidence>
<evidence type="ECO:0000313" key="9">
    <source>
        <dbReference type="Ensembl" id="ENSPKIP00000028003.1"/>
    </source>
</evidence>
<dbReference type="Pfam" id="PF00107">
    <property type="entry name" value="ADH_zinc_N"/>
    <property type="match status" value="1"/>
</dbReference>
<dbReference type="PANTHER" id="PTHR44154:SF1">
    <property type="entry name" value="QUINONE OXIDOREDUCTASE"/>
    <property type="match status" value="1"/>
</dbReference>
<dbReference type="GO" id="GO:0070402">
    <property type="term" value="F:NADPH binding"/>
    <property type="evidence" value="ECO:0007669"/>
    <property type="project" value="TreeGrafter"/>
</dbReference>
<dbReference type="Proteomes" id="UP000261540">
    <property type="component" value="Unplaced"/>
</dbReference>
<accession>A0A3B3SC05</accession>
<dbReference type="InterPro" id="IPR013149">
    <property type="entry name" value="ADH-like_C"/>
</dbReference>
<dbReference type="KEGG" id="pki:111846065"/>
<dbReference type="AlphaFoldDB" id="A0A3B3SC05"/>
<evidence type="ECO:0000259" key="8">
    <source>
        <dbReference type="SMART" id="SM00829"/>
    </source>
</evidence>
<evidence type="ECO:0000256" key="3">
    <source>
        <dbReference type="ARBA" id="ARBA00011881"/>
    </source>
</evidence>
<evidence type="ECO:0000256" key="2">
    <source>
        <dbReference type="ARBA" id="ARBA00010371"/>
    </source>
</evidence>
<dbReference type="SUPFAM" id="SSF50129">
    <property type="entry name" value="GroES-like"/>
    <property type="match status" value="1"/>
</dbReference>
<dbReference type="GO" id="GO:0008270">
    <property type="term" value="F:zinc ion binding"/>
    <property type="evidence" value="ECO:0007669"/>
    <property type="project" value="InterPro"/>
</dbReference>
<keyword evidence="6" id="KW-0694">RNA-binding</keyword>
<dbReference type="STRING" id="1676925.ENSPKIP00000028003"/>
<comment type="subcellular location">
    <subcellularLocation>
        <location evidence="1">Cytoplasm</location>
    </subcellularLocation>
</comment>
<evidence type="ECO:0000256" key="5">
    <source>
        <dbReference type="ARBA" id="ARBA00022857"/>
    </source>
</evidence>
<keyword evidence="4" id="KW-0963">Cytoplasm</keyword>
<keyword evidence="10" id="KW-1185">Reference proteome</keyword>
<keyword evidence="7" id="KW-0007">Acetylation</keyword>
<dbReference type="SUPFAM" id="SSF51735">
    <property type="entry name" value="NAD(P)-binding Rossmann-fold domains"/>
    <property type="match status" value="1"/>
</dbReference>
<dbReference type="Gene3D" id="3.90.180.10">
    <property type="entry name" value="Medium-chain alcohol dehydrogenases, catalytic domain"/>
    <property type="match status" value="1"/>
</dbReference>
<evidence type="ECO:0000256" key="4">
    <source>
        <dbReference type="ARBA" id="ARBA00022490"/>
    </source>
</evidence>
<dbReference type="InterPro" id="IPR051603">
    <property type="entry name" value="Zinc-ADH_QOR/CCCR"/>
</dbReference>
<dbReference type="GO" id="GO:0003960">
    <property type="term" value="F:quinone reductase (NADPH) activity"/>
    <property type="evidence" value="ECO:0007669"/>
    <property type="project" value="TreeGrafter"/>
</dbReference>
<dbReference type="GO" id="GO:0005829">
    <property type="term" value="C:cytosol"/>
    <property type="evidence" value="ECO:0007669"/>
    <property type="project" value="TreeGrafter"/>
</dbReference>
<evidence type="ECO:0000313" key="10">
    <source>
        <dbReference type="Proteomes" id="UP000261540"/>
    </source>
</evidence>
<sequence>MAASKVMKAIRVSEFGSPSVLKLHSGIPVPNPGPKQVLIKVHACGVNPVEAYIRAGTYARKPSLPYTPGTDAAGVVVGVGDGVSSLKTGDRVFTTATDTGAYAEYAVAPVDSTYRLPDSLDYVQGAAIGIPYFTAYRALFHKANAKPGETVLVHGASGGVGVASCQLARALGMKVLGTAGTPEGLALVLKAGAHQAFNHREQNYIGKIKEAASDHGVDVVVEMLSNVNLSNDLQILARGGRVAIVGCRGSIEINPRDTMMRESSIIGVSLFSTTSAEMAEAAAVLFAGMEAGWLKPIVGGQYSIDKATQAHEDIISSPGATGKVVLIM</sequence>
<reference evidence="9" key="1">
    <citation type="submission" date="2025-08" db="UniProtKB">
        <authorList>
            <consortium name="Ensembl"/>
        </authorList>
    </citation>
    <scope>IDENTIFICATION</scope>
</reference>
<evidence type="ECO:0000256" key="7">
    <source>
        <dbReference type="ARBA" id="ARBA00022990"/>
    </source>
</evidence>
<dbReference type="InterPro" id="IPR013154">
    <property type="entry name" value="ADH-like_N"/>
</dbReference>
<comment type="similarity">
    <text evidence="2">Belongs to the zinc-containing alcohol dehydrogenase family. Quinone oxidoreductase subfamily.</text>
</comment>
<dbReference type="GO" id="GO:0003730">
    <property type="term" value="F:mRNA 3'-UTR binding"/>
    <property type="evidence" value="ECO:0007669"/>
    <property type="project" value="TreeGrafter"/>
</dbReference>
<dbReference type="GeneTree" id="ENSGT00940000154882"/>
<organism evidence="9 10">
    <name type="scientific">Paramormyrops kingsleyae</name>
    <dbReference type="NCBI Taxonomy" id="1676925"/>
    <lineage>
        <taxon>Eukaryota</taxon>
        <taxon>Metazoa</taxon>
        <taxon>Chordata</taxon>
        <taxon>Craniata</taxon>
        <taxon>Vertebrata</taxon>
        <taxon>Euteleostomi</taxon>
        <taxon>Actinopterygii</taxon>
        <taxon>Neopterygii</taxon>
        <taxon>Teleostei</taxon>
        <taxon>Osteoglossocephala</taxon>
        <taxon>Osteoglossomorpha</taxon>
        <taxon>Osteoglossiformes</taxon>
        <taxon>Mormyridae</taxon>
        <taxon>Paramormyrops</taxon>
    </lineage>
</organism>
<dbReference type="CTD" id="1429"/>
<dbReference type="Pfam" id="PF08240">
    <property type="entry name" value="ADH_N"/>
    <property type="match status" value="1"/>
</dbReference>
<dbReference type="InterPro" id="IPR020843">
    <property type="entry name" value="ER"/>
</dbReference>
<dbReference type="InterPro" id="IPR002364">
    <property type="entry name" value="Quin_OxRdtase/zeta-crystal_CS"/>
</dbReference>
<dbReference type="SMART" id="SM00829">
    <property type="entry name" value="PKS_ER"/>
    <property type="match status" value="1"/>
</dbReference>
<dbReference type="FunFam" id="3.90.180.10:FF:000016">
    <property type="entry name" value="Quinone oxidoreductase"/>
    <property type="match status" value="1"/>
</dbReference>
<reference evidence="9" key="2">
    <citation type="submission" date="2025-09" db="UniProtKB">
        <authorList>
            <consortium name="Ensembl"/>
        </authorList>
    </citation>
    <scope>IDENTIFICATION</scope>
</reference>